<dbReference type="Pfam" id="PF00076">
    <property type="entry name" value="RRM_1"/>
    <property type="match status" value="1"/>
</dbReference>
<keyword evidence="4" id="KW-1185">Reference proteome</keyword>
<keyword evidence="1" id="KW-0694">RNA-binding</keyword>
<feature type="domain" description="RRM" evidence="2">
    <location>
        <begin position="1"/>
        <end position="79"/>
    </location>
</feature>
<evidence type="ECO:0000313" key="3">
    <source>
        <dbReference type="EMBL" id="SHO48857.1"/>
    </source>
</evidence>
<organism evidence="3 4">
    <name type="scientific">Desulfopila aestuarii DSM 18488</name>
    <dbReference type="NCBI Taxonomy" id="1121416"/>
    <lineage>
        <taxon>Bacteria</taxon>
        <taxon>Pseudomonadati</taxon>
        <taxon>Thermodesulfobacteriota</taxon>
        <taxon>Desulfobulbia</taxon>
        <taxon>Desulfobulbales</taxon>
        <taxon>Desulfocapsaceae</taxon>
        <taxon>Desulfopila</taxon>
    </lineage>
</organism>
<proteinExistence type="predicted"/>
<dbReference type="Proteomes" id="UP000184603">
    <property type="component" value="Unassembled WGS sequence"/>
</dbReference>
<dbReference type="PANTHER" id="PTHR48025">
    <property type="entry name" value="OS02G0815200 PROTEIN"/>
    <property type="match status" value="1"/>
</dbReference>
<dbReference type="AlphaFoldDB" id="A0A1M7Y8B0"/>
<dbReference type="OrthoDB" id="9798855at2"/>
<accession>A0A1M7Y8B0</accession>
<sequence>MKLFIGNLPYDINQAEVQALFNQYGEVVEANLVIDQFSGRSKGFAFIEMANRTDGHKAMETLNKQGYKNRQLVCREAKPQKKGKRRR</sequence>
<dbReference type="InterPro" id="IPR000504">
    <property type="entry name" value="RRM_dom"/>
</dbReference>
<dbReference type="InterPro" id="IPR035979">
    <property type="entry name" value="RBD_domain_sf"/>
</dbReference>
<dbReference type="SMART" id="SM00360">
    <property type="entry name" value="RRM"/>
    <property type="match status" value="1"/>
</dbReference>
<dbReference type="STRING" id="1121416.SAMN02745220_02505"/>
<dbReference type="RefSeq" id="WP_073613797.1">
    <property type="nucleotide sequence ID" value="NZ_FRFE01000011.1"/>
</dbReference>
<evidence type="ECO:0000313" key="4">
    <source>
        <dbReference type="Proteomes" id="UP000184603"/>
    </source>
</evidence>
<evidence type="ECO:0000259" key="2">
    <source>
        <dbReference type="PROSITE" id="PS50102"/>
    </source>
</evidence>
<dbReference type="InterPro" id="IPR050502">
    <property type="entry name" value="Euk_RNA-bind_prot"/>
</dbReference>
<dbReference type="InterPro" id="IPR012677">
    <property type="entry name" value="Nucleotide-bd_a/b_plait_sf"/>
</dbReference>
<dbReference type="Gene3D" id="3.30.70.330">
    <property type="match status" value="1"/>
</dbReference>
<evidence type="ECO:0000256" key="1">
    <source>
        <dbReference type="ARBA" id="ARBA00022884"/>
    </source>
</evidence>
<dbReference type="GO" id="GO:0003723">
    <property type="term" value="F:RNA binding"/>
    <property type="evidence" value="ECO:0007669"/>
    <property type="project" value="UniProtKB-KW"/>
</dbReference>
<reference evidence="3 4" key="1">
    <citation type="submission" date="2016-12" db="EMBL/GenBank/DDBJ databases">
        <authorList>
            <person name="Song W.-J."/>
            <person name="Kurnit D.M."/>
        </authorList>
    </citation>
    <scope>NUCLEOTIDE SEQUENCE [LARGE SCALE GENOMIC DNA]</scope>
    <source>
        <strain evidence="3 4">DSM 18488</strain>
    </source>
</reference>
<dbReference type="EMBL" id="FRFE01000011">
    <property type="protein sequence ID" value="SHO48857.1"/>
    <property type="molecule type" value="Genomic_DNA"/>
</dbReference>
<gene>
    <name evidence="3" type="ORF">SAMN02745220_02505</name>
</gene>
<dbReference type="PANTHER" id="PTHR48025:SF1">
    <property type="entry name" value="RRM DOMAIN-CONTAINING PROTEIN"/>
    <property type="match status" value="1"/>
</dbReference>
<dbReference type="PROSITE" id="PS50102">
    <property type="entry name" value="RRM"/>
    <property type="match status" value="1"/>
</dbReference>
<dbReference type="SUPFAM" id="SSF54928">
    <property type="entry name" value="RNA-binding domain, RBD"/>
    <property type="match status" value="1"/>
</dbReference>
<name>A0A1M7Y8B0_9BACT</name>
<protein>
    <submittedName>
        <fullName evidence="3">RNA recognition motif. (A.k.a. RRM, RBD, or RNP domain)</fullName>
    </submittedName>
</protein>